<organism evidence="2 3">
    <name type="scientific">Capitella teleta</name>
    <name type="common">Polychaete worm</name>
    <dbReference type="NCBI Taxonomy" id="283909"/>
    <lineage>
        <taxon>Eukaryota</taxon>
        <taxon>Metazoa</taxon>
        <taxon>Spiralia</taxon>
        <taxon>Lophotrochozoa</taxon>
        <taxon>Annelida</taxon>
        <taxon>Polychaeta</taxon>
        <taxon>Sedentaria</taxon>
        <taxon>Scolecida</taxon>
        <taxon>Capitellidae</taxon>
        <taxon>Capitella</taxon>
    </lineage>
</organism>
<dbReference type="EMBL" id="AMQN01000470">
    <property type="status" value="NOT_ANNOTATED_CDS"/>
    <property type="molecule type" value="Genomic_DNA"/>
</dbReference>
<keyword evidence="1" id="KW-0732">Signal</keyword>
<reference evidence="3" key="1">
    <citation type="submission" date="2012-12" db="EMBL/GenBank/DDBJ databases">
        <authorList>
            <person name="Hellsten U."/>
            <person name="Grimwood J."/>
            <person name="Chapman J.A."/>
            <person name="Shapiro H."/>
            <person name="Aerts A."/>
            <person name="Otillar R.P."/>
            <person name="Terry A.Y."/>
            <person name="Boore J.L."/>
            <person name="Simakov O."/>
            <person name="Marletaz F."/>
            <person name="Cho S.-J."/>
            <person name="Edsinger-Gonzales E."/>
            <person name="Havlak P."/>
            <person name="Kuo D.-H."/>
            <person name="Larsson T."/>
            <person name="Lv J."/>
            <person name="Arendt D."/>
            <person name="Savage R."/>
            <person name="Osoegawa K."/>
            <person name="de Jong P."/>
            <person name="Lindberg D.R."/>
            <person name="Seaver E.C."/>
            <person name="Weisblat D.A."/>
            <person name="Putnam N.H."/>
            <person name="Grigoriev I.V."/>
            <person name="Rokhsar D.S."/>
        </authorList>
    </citation>
    <scope>NUCLEOTIDE SEQUENCE</scope>
    <source>
        <strain evidence="3">I ESC-2004</strain>
    </source>
</reference>
<evidence type="ECO:0000313" key="2">
    <source>
        <dbReference type="EnsemblMetazoa" id="CapteP195692"/>
    </source>
</evidence>
<dbReference type="AlphaFoldDB" id="X1ZVE2"/>
<feature type="signal peptide" evidence="1">
    <location>
        <begin position="1"/>
        <end position="27"/>
    </location>
</feature>
<name>X1ZVE2_CAPTE</name>
<proteinExistence type="predicted"/>
<dbReference type="Proteomes" id="UP000014760">
    <property type="component" value="Unassembled WGS sequence"/>
</dbReference>
<evidence type="ECO:0000313" key="3">
    <source>
        <dbReference type="Proteomes" id="UP000014760"/>
    </source>
</evidence>
<sequence>MNSQWVTSSLLALLLITLLCSMASTCAQEIPQDSMKKRIFCNFDGCYNKRAEAPQKSNTDLDVLMRVYKLLQSRAGGKPSSETNTIVDAEYQPNIDGPRNLLRQLHTIMRDIENN</sequence>
<keyword evidence="3" id="KW-1185">Reference proteome</keyword>
<dbReference type="EnsemblMetazoa" id="CapteT195692">
    <property type="protein sequence ID" value="CapteP195692"/>
    <property type="gene ID" value="CapteG195692"/>
</dbReference>
<reference evidence="2" key="3">
    <citation type="submission" date="2015-06" db="UniProtKB">
        <authorList>
            <consortium name="EnsemblMetazoa"/>
        </authorList>
    </citation>
    <scope>IDENTIFICATION</scope>
</reference>
<dbReference type="HOGENOM" id="CLU_2111206_0_0_1"/>
<evidence type="ECO:0000256" key="1">
    <source>
        <dbReference type="SAM" id="SignalP"/>
    </source>
</evidence>
<accession>X1ZVE2</accession>
<feature type="chain" id="PRO_5004948114" evidence="1">
    <location>
        <begin position="28"/>
        <end position="115"/>
    </location>
</feature>
<protein>
    <submittedName>
        <fullName evidence="2">Uncharacterized protein</fullName>
    </submittedName>
</protein>
<reference evidence="3" key="2">
    <citation type="journal article" date="2013" name="Nature">
        <title>Insights into bilaterian evolution from three spiralian genomes.</title>
        <authorList>
            <person name="Simakov O."/>
            <person name="Marletaz F."/>
            <person name="Cho S.J."/>
            <person name="Edsinger-Gonzales E."/>
            <person name="Havlak P."/>
            <person name="Hellsten U."/>
            <person name="Kuo D.H."/>
            <person name="Larsson T."/>
            <person name="Lv J."/>
            <person name="Arendt D."/>
            <person name="Savage R."/>
            <person name="Osoegawa K."/>
            <person name="de Jong P."/>
            <person name="Grimwood J."/>
            <person name="Chapman J.A."/>
            <person name="Shapiro H."/>
            <person name="Aerts A."/>
            <person name="Otillar R.P."/>
            <person name="Terry A.Y."/>
            <person name="Boore J.L."/>
            <person name="Grigoriev I.V."/>
            <person name="Lindberg D.R."/>
            <person name="Seaver E.C."/>
            <person name="Weisblat D.A."/>
            <person name="Putnam N.H."/>
            <person name="Rokhsar D.S."/>
        </authorList>
    </citation>
    <scope>NUCLEOTIDE SEQUENCE</scope>
    <source>
        <strain evidence="3">I ESC-2004</strain>
    </source>
</reference>